<protein>
    <submittedName>
        <fullName evidence="2">Uncharacterized protein</fullName>
    </submittedName>
</protein>
<name>A0ABN9T6L7_9DINO</name>
<feature type="region of interest" description="Disordered" evidence="1">
    <location>
        <begin position="162"/>
        <end position="190"/>
    </location>
</feature>
<feature type="compositionally biased region" description="Basic and acidic residues" evidence="1">
    <location>
        <begin position="162"/>
        <end position="174"/>
    </location>
</feature>
<evidence type="ECO:0000313" key="2">
    <source>
        <dbReference type="EMBL" id="CAK0840264.1"/>
    </source>
</evidence>
<accession>A0ABN9T6L7</accession>
<dbReference type="Proteomes" id="UP001189429">
    <property type="component" value="Unassembled WGS sequence"/>
</dbReference>
<sequence>MGPLSRLLPLPLFLEPVTGMMTRRQTPEELGFAVGDGDPADAASDPHSRWPTNFGAEQCLDLGAKGFPLPVFNMLREANWDPQRYFDALQAKGYGEDALQLVGPQNAIMKSDCMRPRAVSRIKHISAVGWSPRLWRALCSTLHRLNRCPEIYFDNSTTEELISRRRSGEEQERRGRLHSGTLQSPEGHRVPKGCTEEGIASFIHPRGRVDWDAWHYGLPLREIKREISDLGLDTSVDTVVVWVGSNYVRNDSRTGVFHSTVQALHDLKVKMVWDTPTYQDVALMAATSTHHQGMDRGVPIVYTSIVGQGTLRGGGKAHGEIGSNEYRDEKKILAEAIPMTEVPMTKRWQLTNRYRGLQCDGIHTDMRGRDPLFYDQPCPYGEAPAYGTSSYCMWTEPFQQELSESCPAATGVDDLVLQSGLYSICAGHERPFCYQHTGNIR</sequence>
<reference evidence="2" key="1">
    <citation type="submission" date="2023-10" db="EMBL/GenBank/DDBJ databases">
        <authorList>
            <person name="Chen Y."/>
            <person name="Shah S."/>
            <person name="Dougan E. K."/>
            <person name="Thang M."/>
            <person name="Chan C."/>
        </authorList>
    </citation>
    <scope>NUCLEOTIDE SEQUENCE [LARGE SCALE GENOMIC DNA]</scope>
</reference>
<gene>
    <name evidence="2" type="ORF">PCOR1329_LOCUS35745</name>
</gene>
<comment type="caution">
    <text evidence="2">The sequence shown here is derived from an EMBL/GenBank/DDBJ whole genome shotgun (WGS) entry which is preliminary data.</text>
</comment>
<dbReference type="EMBL" id="CAUYUJ010014365">
    <property type="protein sequence ID" value="CAK0840264.1"/>
    <property type="molecule type" value="Genomic_DNA"/>
</dbReference>
<proteinExistence type="predicted"/>
<evidence type="ECO:0000256" key="1">
    <source>
        <dbReference type="SAM" id="MobiDB-lite"/>
    </source>
</evidence>
<evidence type="ECO:0000313" key="3">
    <source>
        <dbReference type="Proteomes" id="UP001189429"/>
    </source>
</evidence>
<organism evidence="2 3">
    <name type="scientific">Prorocentrum cordatum</name>
    <dbReference type="NCBI Taxonomy" id="2364126"/>
    <lineage>
        <taxon>Eukaryota</taxon>
        <taxon>Sar</taxon>
        <taxon>Alveolata</taxon>
        <taxon>Dinophyceae</taxon>
        <taxon>Prorocentrales</taxon>
        <taxon>Prorocentraceae</taxon>
        <taxon>Prorocentrum</taxon>
    </lineage>
</organism>
<keyword evidence="3" id="KW-1185">Reference proteome</keyword>